<dbReference type="SMART" id="SM00871">
    <property type="entry name" value="AraC_E_bind"/>
    <property type="match status" value="1"/>
</dbReference>
<evidence type="ECO:0000259" key="4">
    <source>
        <dbReference type="PROSITE" id="PS01124"/>
    </source>
</evidence>
<keyword evidence="3" id="KW-0804">Transcription</keyword>
<keyword evidence="6" id="KW-1185">Reference proteome</keyword>
<feature type="domain" description="HTH araC/xylS-type" evidence="4">
    <location>
        <begin position="16"/>
        <end position="114"/>
    </location>
</feature>
<dbReference type="InterPro" id="IPR010499">
    <property type="entry name" value="AraC_E-bd"/>
</dbReference>
<dbReference type="Gene3D" id="3.20.80.10">
    <property type="entry name" value="Regulatory factor, effector binding domain"/>
    <property type="match status" value="1"/>
</dbReference>
<dbReference type="SUPFAM" id="SSF46689">
    <property type="entry name" value="Homeodomain-like"/>
    <property type="match status" value="2"/>
</dbReference>
<comment type="caution">
    <text evidence="5">The sequence shown here is derived from an EMBL/GenBank/DDBJ whole genome shotgun (WGS) entry which is preliminary data.</text>
</comment>
<dbReference type="InterPro" id="IPR029442">
    <property type="entry name" value="GyrI-like"/>
</dbReference>
<protein>
    <submittedName>
        <fullName evidence="5">AraC family transcriptional regulator</fullName>
    </submittedName>
</protein>
<dbReference type="SMART" id="SM00342">
    <property type="entry name" value="HTH_ARAC"/>
    <property type="match status" value="1"/>
</dbReference>
<dbReference type="InterPro" id="IPR018062">
    <property type="entry name" value="HTH_AraC-typ_CS"/>
</dbReference>
<dbReference type="PANTHER" id="PTHR40055">
    <property type="entry name" value="TRANSCRIPTIONAL REGULATOR YGIV-RELATED"/>
    <property type="match status" value="1"/>
</dbReference>
<name>A0ABS5F8N1_9PROT</name>
<proteinExistence type="predicted"/>
<evidence type="ECO:0000256" key="2">
    <source>
        <dbReference type="ARBA" id="ARBA00023125"/>
    </source>
</evidence>
<organism evidence="5 6">
    <name type="scientific">Plastoroseomonas hellenica</name>
    <dbReference type="NCBI Taxonomy" id="2687306"/>
    <lineage>
        <taxon>Bacteria</taxon>
        <taxon>Pseudomonadati</taxon>
        <taxon>Pseudomonadota</taxon>
        <taxon>Alphaproteobacteria</taxon>
        <taxon>Acetobacterales</taxon>
        <taxon>Acetobacteraceae</taxon>
        <taxon>Plastoroseomonas</taxon>
    </lineage>
</organism>
<dbReference type="PROSITE" id="PS00041">
    <property type="entry name" value="HTH_ARAC_FAMILY_1"/>
    <property type="match status" value="1"/>
</dbReference>
<dbReference type="EMBL" id="JAAGBB010000074">
    <property type="protein sequence ID" value="MBR0668919.1"/>
    <property type="molecule type" value="Genomic_DNA"/>
</dbReference>
<dbReference type="Proteomes" id="UP001196870">
    <property type="component" value="Unassembled WGS sequence"/>
</dbReference>
<gene>
    <name evidence="5" type="ORF">GXW71_31505</name>
</gene>
<reference evidence="6" key="1">
    <citation type="journal article" date="2021" name="Syst. Appl. Microbiol.">
        <title>Roseomonas hellenica sp. nov., isolated from roots of wild-growing Alkanna tinctoria.</title>
        <authorList>
            <person name="Rat A."/>
            <person name="Naranjo H.D."/>
            <person name="Lebbe L."/>
            <person name="Cnockaert M."/>
            <person name="Krigas N."/>
            <person name="Grigoriadou K."/>
            <person name="Maloupa E."/>
            <person name="Willems A."/>
        </authorList>
    </citation>
    <scope>NUCLEOTIDE SEQUENCE [LARGE SCALE GENOMIC DNA]</scope>
    <source>
        <strain evidence="6">LMG 31523</strain>
    </source>
</reference>
<evidence type="ECO:0000256" key="3">
    <source>
        <dbReference type="ARBA" id="ARBA00023163"/>
    </source>
</evidence>
<evidence type="ECO:0000313" key="5">
    <source>
        <dbReference type="EMBL" id="MBR0668919.1"/>
    </source>
</evidence>
<evidence type="ECO:0000313" key="6">
    <source>
        <dbReference type="Proteomes" id="UP001196870"/>
    </source>
</evidence>
<dbReference type="SUPFAM" id="SSF55136">
    <property type="entry name" value="Probable bacterial effector-binding domain"/>
    <property type="match status" value="1"/>
</dbReference>
<dbReference type="PROSITE" id="PS01124">
    <property type="entry name" value="HTH_ARAC_FAMILY_2"/>
    <property type="match status" value="1"/>
</dbReference>
<keyword evidence="2" id="KW-0238">DNA-binding</keyword>
<dbReference type="InterPro" id="IPR018060">
    <property type="entry name" value="HTH_AraC"/>
</dbReference>
<dbReference type="PANTHER" id="PTHR40055:SF1">
    <property type="entry name" value="TRANSCRIPTIONAL REGULATOR YGIV-RELATED"/>
    <property type="match status" value="1"/>
</dbReference>
<dbReference type="Pfam" id="PF06445">
    <property type="entry name" value="GyrI-like"/>
    <property type="match status" value="1"/>
</dbReference>
<accession>A0ABS5F8N1</accession>
<dbReference type="RefSeq" id="WP_211857197.1">
    <property type="nucleotide sequence ID" value="NZ_JAAGBB010000074.1"/>
</dbReference>
<dbReference type="InterPro" id="IPR011256">
    <property type="entry name" value="Reg_factor_effector_dom_sf"/>
</dbReference>
<evidence type="ECO:0000256" key="1">
    <source>
        <dbReference type="ARBA" id="ARBA00023015"/>
    </source>
</evidence>
<dbReference type="InterPro" id="IPR050908">
    <property type="entry name" value="SmbC-like"/>
</dbReference>
<dbReference type="Gene3D" id="1.10.10.60">
    <property type="entry name" value="Homeodomain-like"/>
    <property type="match status" value="2"/>
</dbReference>
<sequence length="290" mass="31731">MAAKARTREDYARRIARAAALIASRPEATPRLEDLATAAAFSPFHFHRVYRAMMGETPAETAIRTRLHHAALTLLRGAAPVAAVARETGYGSVEGFTRAFRAAHGVPPAAYRAQGGIGLPMQMRNPSEDKDMIDVSIRTLPGLRLAGMDHRGPYMEIGEAFQRLEIWGRGQGIVNDATRWFGIYHDDPKSVPASALRSQACITLPADATVEGAVRLLELPERRVAVLRFQGPYAELEGAYAALYGTWLPESGEEPEDAPCIEEYLNDVRTTPPAKLLTDIMMPLKVRVAA</sequence>
<dbReference type="InterPro" id="IPR009057">
    <property type="entry name" value="Homeodomain-like_sf"/>
</dbReference>
<dbReference type="Pfam" id="PF12833">
    <property type="entry name" value="HTH_18"/>
    <property type="match status" value="1"/>
</dbReference>
<keyword evidence="1" id="KW-0805">Transcription regulation</keyword>